<dbReference type="RefSeq" id="WP_220304247.1">
    <property type="nucleotide sequence ID" value="NZ_CP080590.1"/>
</dbReference>
<name>A0ABX8WE83_9HYPH</name>
<dbReference type="InterPro" id="IPR011051">
    <property type="entry name" value="RmlC_Cupin_sf"/>
</dbReference>
<evidence type="ECO:0000313" key="2">
    <source>
        <dbReference type="EMBL" id="QYO75752.1"/>
    </source>
</evidence>
<evidence type="ECO:0000313" key="3">
    <source>
        <dbReference type="Proteomes" id="UP000825799"/>
    </source>
</evidence>
<gene>
    <name evidence="2" type="ORF">K1X15_14075</name>
</gene>
<dbReference type="InterPro" id="IPR014710">
    <property type="entry name" value="RmlC-like_jellyroll"/>
</dbReference>
<sequence>MPITKASAAPTFQLPGTIFTGLASPSRGSTSNAVWHLRIAPGTKATPHRLTHEEIFVCTAGQGSAQIGTETHDIEEGDTLIVPPDTDLTLTNVGNTDFCAVTIFPVGGQAILPGQAPFTPPWAQ</sequence>
<organism evidence="2 3">
    <name type="scientific">Devosia salina</name>
    <dbReference type="NCBI Taxonomy" id="2860336"/>
    <lineage>
        <taxon>Bacteria</taxon>
        <taxon>Pseudomonadati</taxon>
        <taxon>Pseudomonadota</taxon>
        <taxon>Alphaproteobacteria</taxon>
        <taxon>Hyphomicrobiales</taxon>
        <taxon>Devosiaceae</taxon>
        <taxon>Devosia</taxon>
    </lineage>
</organism>
<dbReference type="SUPFAM" id="SSF51182">
    <property type="entry name" value="RmlC-like cupins"/>
    <property type="match status" value="1"/>
</dbReference>
<keyword evidence="3" id="KW-1185">Reference proteome</keyword>
<dbReference type="EMBL" id="CP080590">
    <property type="protein sequence ID" value="QYO75752.1"/>
    <property type="molecule type" value="Genomic_DNA"/>
</dbReference>
<dbReference type="InterPro" id="IPR013096">
    <property type="entry name" value="Cupin_2"/>
</dbReference>
<evidence type="ECO:0000259" key="1">
    <source>
        <dbReference type="Pfam" id="PF07883"/>
    </source>
</evidence>
<dbReference type="Pfam" id="PF07883">
    <property type="entry name" value="Cupin_2"/>
    <property type="match status" value="1"/>
</dbReference>
<dbReference type="Gene3D" id="2.60.120.10">
    <property type="entry name" value="Jelly Rolls"/>
    <property type="match status" value="1"/>
</dbReference>
<reference evidence="2 3" key="1">
    <citation type="submission" date="2021-08" db="EMBL/GenBank/DDBJ databases">
        <title>Devosia salina sp. nov., isolated from the South China Sea sediment.</title>
        <authorList>
            <person name="Zhou Z."/>
        </authorList>
    </citation>
    <scope>NUCLEOTIDE SEQUENCE [LARGE SCALE GENOMIC DNA]</scope>
    <source>
        <strain evidence="2 3">SCS-3</strain>
    </source>
</reference>
<proteinExistence type="predicted"/>
<accession>A0ABX8WE83</accession>
<feature type="domain" description="Cupin type-2" evidence="1">
    <location>
        <begin position="36"/>
        <end position="104"/>
    </location>
</feature>
<protein>
    <submittedName>
        <fullName evidence="2">Cupin domain-containing protein</fullName>
    </submittedName>
</protein>
<dbReference type="Proteomes" id="UP000825799">
    <property type="component" value="Chromosome"/>
</dbReference>